<proteinExistence type="predicted"/>
<protein>
    <submittedName>
        <fullName evidence="6">Cobalt ABC transporter permease</fullName>
    </submittedName>
</protein>
<dbReference type="AlphaFoldDB" id="A0A3G1L1G7"/>
<feature type="transmembrane region" description="Helical" evidence="5">
    <location>
        <begin position="97"/>
        <end position="116"/>
    </location>
</feature>
<keyword evidence="7" id="KW-1185">Reference proteome</keyword>
<comment type="subcellular location">
    <subcellularLocation>
        <location evidence="1">Membrane</location>
        <topology evidence="1">Multi-pass membrane protein</topology>
    </subcellularLocation>
</comment>
<dbReference type="KEGG" id="fwa:DCMF_09130"/>
<evidence type="ECO:0000256" key="2">
    <source>
        <dbReference type="ARBA" id="ARBA00022692"/>
    </source>
</evidence>
<evidence type="ECO:0000256" key="3">
    <source>
        <dbReference type="ARBA" id="ARBA00022989"/>
    </source>
</evidence>
<keyword evidence="2 5" id="KW-0812">Transmembrane</keyword>
<dbReference type="GO" id="GO:0005886">
    <property type="term" value="C:plasma membrane"/>
    <property type="evidence" value="ECO:0007669"/>
    <property type="project" value="TreeGrafter"/>
</dbReference>
<dbReference type="CDD" id="cd16914">
    <property type="entry name" value="EcfT"/>
    <property type="match status" value="1"/>
</dbReference>
<feature type="transmembrane region" description="Helical" evidence="5">
    <location>
        <begin position="219"/>
        <end position="238"/>
    </location>
</feature>
<reference evidence="6 7" key="1">
    <citation type="submission" date="2016-10" db="EMBL/GenBank/DDBJ databases">
        <title>Complete Genome Sequence of Peptococcaceae strain DCMF.</title>
        <authorList>
            <person name="Edwards R.J."/>
            <person name="Holland S.I."/>
            <person name="Deshpande N.P."/>
            <person name="Wong Y.K."/>
            <person name="Ertan H."/>
            <person name="Manefield M."/>
            <person name="Russell T.L."/>
            <person name="Lee M.J."/>
        </authorList>
    </citation>
    <scope>NUCLEOTIDE SEQUENCE [LARGE SCALE GENOMIC DNA]</scope>
    <source>
        <strain evidence="6 7">DCMF</strain>
    </source>
</reference>
<dbReference type="Proteomes" id="UP000323521">
    <property type="component" value="Chromosome"/>
</dbReference>
<feature type="transmembrane region" description="Helical" evidence="5">
    <location>
        <begin position="56"/>
        <end position="77"/>
    </location>
</feature>
<evidence type="ECO:0000256" key="5">
    <source>
        <dbReference type="SAM" id="Phobius"/>
    </source>
</evidence>
<dbReference type="PANTHER" id="PTHR33514">
    <property type="entry name" value="PROTEIN ABCI12, CHLOROPLASTIC"/>
    <property type="match status" value="1"/>
</dbReference>
<dbReference type="Pfam" id="PF02361">
    <property type="entry name" value="CbiQ"/>
    <property type="match status" value="1"/>
</dbReference>
<feature type="transmembrane region" description="Helical" evidence="5">
    <location>
        <begin position="28"/>
        <end position="49"/>
    </location>
</feature>
<dbReference type="OrthoDB" id="1707244at2"/>
<organism evidence="6 7">
    <name type="scientific">Formimonas warabiya</name>
    <dbReference type="NCBI Taxonomy" id="1761012"/>
    <lineage>
        <taxon>Bacteria</taxon>
        <taxon>Bacillati</taxon>
        <taxon>Bacillota</taxon>
        <taxon>Clostridia</taxon>
        <taxon>Eubacteriales</taxon>
        <taxon>Peptococcaceae</taxon>
        <taxon>Candidatus Formimonas</taxon>
    </lineage>
</organism>
<keyword evidence="4 5" id="KW-0472">Membrane</keyword>
<sequence length="240" mass="26831">MKMDPRTKLVIMACITTLALIYDKPGQLFLLLAGTVLILTLMQINILRLWGMFKSFLPLVFILFLVQLIFSPGGRVLQAAGPVPLVTSGGLAAGTGVILRLGVVVASASLFLTTGSRDFILGLVQWKVPYEIAFMVSVAMRFLPIFRDEIGNVTTAVQLRGIELKKVAWPEKMGLCRCLFFPVVYGAVLKAQQLAVAMEARCFRVYPRRTYLRHLTFHLTDYVLMLFFFIITLVLVGLHF</sequence>
<keyword evidence="3 5" id="KW-1133">Transmembrane helix</keyword>
<evidence type="ECO:0000313" key="6">
    <source>
        <dbReference type="EMBL" id="ATW28490.1"/>
    </source>
</evidence>
<name>A0A3G1L1G7_FORW1</name>
<accession>A0A3G1L1G7</accession>
<dbReference type="EMBL" id="CP017634">
    <property type="protein sequence ID" value="ATW28490.1"/>
    <property type="molecule type" value="Genomic_DNA"/>
</dbReference>
<dbReference type="InterPro" id="IPR003339">
    <property type="entry name" value="ABC/ECF_trnsptr_transmembrane"/>
</dbReference>
<evidence type="ECO:0000256" key="4">
    <source>
        <dbReference type="ARBA" id="ARBA00023136"/>
    </source>
</evidence>
<evidence type="ECO:0000313" key="7">
    <source>
        <dbReference type="Proteomes" id="UP000323521"/>
    </source>
</evidence>
<gene>
    <name evidence="6" type="ORF">DCMF_09130</name>
</gene>
<dbReference type="PANTHER" id="PTHR33514:SF13">
    <property type="entry name" value="PROTEIN ABCI12, CHLOROPLASTIC"/>
    <property type="match status" value="1"/>
</dbReference>
<evidence type="ECO:0000256" key="1">
    <source>
        <dbReference type="ARBA" id="ARBA00004141"/>
    </source>
</evidence>